<accession>A0A2M8LFT1</accession>
<dbReference type="InterPro" id="IPR036397">
    <property type="entry name" value="RNaseH_sf"/>
</dbReference>
<dbReference type="GO" id="GO:0015074">
    <property type="term" value="P:DNA integration"/>
    <property type="evidence" value="ECO:0007669"/>
    <property type="project" value="InterPro"/>
</dbReference>
<evidence type="ECO:0000313" key="3">
    <source>
        <dbReference type="Proteomes" id="UP000231152"/>
    </source>
</evidence>
<dbReference type="InterPro" id="IPR001584">
    <property type="entry name" value="Integrase_cat-core"/>
</dbReference>
<name>A0A2M8LFT1_9BACT</name>
<dbReference type="PROSITE" id="PS50994">
    <property type="entry name" value="INTEGRASE"/>
    <property type="match status" value="1"/>
</dbReference>
<dbReference type="AlphaFoldDB" id="A0A2M8LFT1"/>
<gene>
    <name evidence="2" type="ORF">COV04_00360</name>
</gene>
<dbReference type="InterPro" id="IPR012337">
    <property type="entry name" value="RNaseH-like_sf"/>
</dbReference>
<dbReference type="Proteomes" id="UP000231152">
    <property type="component" value="Unassembled WGS sequence"/>
</dbReference>
<feature type="domain" description="Integrase catalytic" evidence="1">
    <location>
        <begin position="147"/>
        <end position="282"/>
    </location>
</feature>
<dbReference type="GO" id="GO:0003676">
    <property type="term" value="F:nucleic acid binding"/>
    <property type="evidence" value="ECO:0007669"/>
    <property type="project" value="InterPro"/>
</dbReference>
<evidence type="ECO:0000259" key="1">
    <source>
        <dbReference type="PROSITE" id="PS50994"/>
    </source>
</evidence>
<dbReference type="Gene3D" id="3.30.420.10">
    <property type="entry name" value="Ribonuclease H-like superfamily/Ribonuclease H"/>
    <property type="match status" value="1"/>
</dbReference>
<dbReference type="EMBL" id="PFET01000001">
    <property type="protein sequence ID" value="PJE76314.1"/>
    <property type="molecule type" value="Genomic_DNA"/>
</dbReference>
<dbReference type="SUPFAM" id="SSF53098">
    <property type="entry name" value="Ribonuclease H-like"/>
    <property type="match status" value="1"/>
</dbReference>
<sequence>MPLLHPRVNYGDMAYTINTHIAKVSMEGIKLYRQQEWGTRMVAKPLGVNQSTVVRWLAKAPQYGWCHIPSESSRPKISPRRMDKAIEDRIVELRPKRGRCSEVLQAELAREGTIVSLSTVQRVLKRRYLIKERSPWKKYHLSGDRPVAEKPEILVQMDNIHIMKTRIERMYVTTLIDVCSRGADAKASTRINTRRSIEVAQTAESLAPFPFSCIQTDHGSEFSTHFTCRLKAKGIRHRHSRIRQPNDNAHVERFNRTIQDDLRTEIKRYKHHPPTLNKHIKL</sequence>
<reference evidence="2 3" key="1">
    <citation type="submission" date="2017-09" db="EMBL/GenBank/DDBJ databases">
        <title>Depth-based differentiation of microbial function through sediment-hosted aquifers and enrichment of novel symbionts in the deep terrestrial subsurface.</title>
        <authorList>
            <person name="Probst A.J."/>
            <person name="Ladd B."/>
            <person name="Jarett J.K."/>
            <person name="Geller-Mcgrath D.E."/>
            <person name="Sieber C.M."/>
            <person name="Emerson J.B."/>
            <person name="Anantharaman K."/>
            <person name="Thomas B.C."/>
            <person name="Malmstrom R."/>
            <person name="Stieglmeier M."/>
            <person name="Klingl A."/>
            <person name="Woyke T."/>
            <person name="Ryan C.M."/>
            <person name="Banfield J.F."/>
        </authorList>
    </citation>
    <scope>NUCLEOTIDE SEQUENCE [LARGE SCALE GENOMIC DNA]</scope>
    <source>
        <strain evidence="2">CG10_big_fil_rev_8_21_14_0_10_48_11</strain>
    </source>
</reference>
<proteinExistence type="predicted"/>
<comment type="caution">
    <text evidence="2">The sequence shown here is derived from an EMBL/GenBank/DDBJ whole genome shotgun (WGS) entry which is preliminary data.</text>
</comment>
<dbReference type="SUPFAM" id="SSF46689">
    <property type="entry name" value="Homeodomain-like"/>
    <property type="match status" value="1"/>
</dbReference>
<dbReference type="InterPro" id="IPR009057">
    <property type="entry name" value="Homeodomain-like_sf"/>
</dbReference>
<evidence type="ECO:0000313" key="2">
    <source>
        <dbReference type="EMBL" id="PJE76314.1"/>
    </source>
</evidence>
<protein>
    <recommendedName>
        <fullName evidence="1">Integrase catalytic domain-containing protein</fullName>
    </recommendedName>
</protein>
<organism evidence="2 3">
    <name type="scientific">Candidatus Uhrbacteria bacterium CG10_big_fil_rev_8_21_14_0_10_48_11</name>
    <dbReference type="NCBI Taxonomy" id="1975037"/>
    <lineage>
        <taxon>Bacteria</taxon>
        <taxon>Candidatus Uhriibacteriota</taxon>
    </lineage>
</organism>